<dbReference type="GO" id="GO:0009408">
    <property type="term" value="P:response to heat"/>
    <property type="evidence" value="ECO:0007669"/>
    <property type="project" value="TreeGrafter"/>
</dbReference>
<proteinExistence type="inferred from homology"/>
<keyword evidence="6" id="KW-1185">Reference proteome</keyword>
<evidence type="ECO:0000256" key="2">
    <source>
        <dbReference type="PROSITE-ProRule" id="PRU00285"/>
    </source>
</evidence>
<evidence type="ECO:0000256" key="1">
    <source>
        <dbReference type="ARBA" id="ARBA00023016"/>
    </source>
</evidence>
<dbReference type="InterPro" id="IPR001436">
    <property type="entry name" value="Alpha-crystallin/sHSP_animal"/>
</dbReference>
<dbReference type="PRINTS" id="PR00299">
    <property type="entry name" value="ACRYSTALLIN"/>
</dbReference>
<dbReference type="InterPro" id="IPR008978">
    <property type="entry name" value="HSP20-like_chaperone"/>
</dbReference>
<dbReference type="EMBL" id="LNIX01000008">
    <property type="protein sequence ID" value="OXA50739.1"/>
    <property type="molecule type" value="Genomic_DNA"/>
</dbReference>
<reference evidence="5 6" key="1">
    <citation type="submission" date="2015-12" db="EMBL/GenBank/DDBJ databases">
        <title>The genome of Folsomia candida.</title>
        <authorList>
            <person name="Faddeeva A."/>
            <person name="Derks M.F."/>
            <person name="Anvar Y."/>
            <person name="Smit S."/>
            <person name="Van Straalen N."/>
            <person name="Roelofs D."/>
        </authorList>
    </citation>
    <scope>NUCLEOTIDE SEQUENCE [LARGE SCALE GENOMIC DNA]</scope>
    <source>
        <strain evidence="5 6">VU population</strain>
        <tissue evidence="5">Whole body</tissue>
    </source>
</reference>
<dbReference type="SUPFAM" id="SSF49764">
    <property type="entry name" value="HSP20-like chaperones"/>
    <property type="match status" value="1"/>
</dbReference>
<evidence type="ECO:0000313" key="6">
    <source>
        <dbReference type="Proteomes" id="UP000198287"/>
    </source>
</evidence>
<name>A0A226DZU9_FOLCA</name>
<organism evidence="5 6">
    <name type="scientific">Folsomia candida</name>
    <name type="common">Springtail</name>
    <dbReference type="NCBI Taxonomy" id="158441"/>
    <lineage>
        <taxon>Eukaryota</taxon>
        <taxon>Metazoa</taxon>
        <taxon>Ecdysozoa</taxon>
        <taxon>Arthropoda</taxon>
        <taxon>Hexapoda</taxon>
        <taxon>Collembola</taxon>
        <taxon>Entomobryomorpha</taxon>
        <taxon>Isotomoidea</taxon>
        <taxon>Isotomidae</taxon>
        <taxon>Proisotominae</taxon>
        <taxon>Folsomia</taxon>
    </lineage>
</organism>
<protein>
    <submittedName>
        <fullName evidence="5">Alpha-crystallin A chain</fullName>
    </submittedName>
</protein>
<dbReference type="Pfam" id="PF00011">
    <property type="entry name" value="HSP20"/>
    <property type="match status" value="1"/>
</dbReference>
<accession>A0A226DZU9</accession>
<dbReference type="GO" id="GO:0005634">
    <property type="term" value="C:nucleus"/>
    <property type="evidence" value="ECO:0007669"/>
    <property type="project" value="TreeGrafter"/>
</dbReference>
<dbReference type="OrthoDB" id="1431247at2759"/>
<evidence type="ECO:0000313" key="5">
    <source>
        <dbReference type="EMBL" id="OXA50739.1"/>
    </source>
</evidence>
<dbReference type="GO" id="GO:0051082">
    <property type="term" value="F:unfolded protein binding"/>
    <property type="evidence" value="ECO:0007669"/>
    <property type="project" value="TreeGrafter"/>
</dbReference>
<dbReference type="Gene3D" id="2.60.40.790">
    <property type="match status" value="1"/>
</dbReference>
<dbReference type="PANTHER" id="PTHR45640">
    <property type="entry name" value="HEAT SHOCK PROTEIN HSP-12.2-RELATED"/>
    <property type="match status" value="1"/>
</dbReference>
<dbReference type="GO" id="GO:0005212">
    <property type="term" value="F:structural constituent of eye lens"/>
    <property type="evidence" value="ECO:0007669"/>
    <property type="project" value="InterPro"/>
</dbReference>
<dbReference type="STRING" id="158441.A0A226DZU9"/>
<gene>
    <name evidence="5" type="ORF">Fcan01_14514</name>
</gene>
<dbReference type="GO" id="GO:0005737">
    <property type="term" value="C:cytoplasm"/>
    <property type="evidence" value="ECO:0007669"/>
    <property type="project" value="TreeGrafter"/>
</dbReference>
<dbReference type="Proteomes" id="UP000198287">
    <property type="component" value="Unassembled WGS sequence"/>
</dbReference>
<dbReference type="CDD" id="cd06526">
    <property type="entry name" value="metazoan_ACD"/>
    <property type="match status" value="1"/>
</dbReference>
<dbReference type="AlphaFoldDB" id="A0A226DZU9"/>
<comment type="caution">
    <text evidence="5">The sequence shown here is derived from an EMBL/GenBank/DDBJ whole genome shotgun (WGS) entry which is preliminary data.</text>
</comment>
<dbReference type="PROSITE" id="PS01031">
    <property type="entry name" value="SHSP"/>
    <property type="match status" value="1"/>
</dbReference>
<evidence type="ECO:0000256" key="3">
    <source>
        <dbReference type="RuleBase" id="RU003616"/>
    </source>
</evidence>
<evidence type="ECO:0000259" key="4">
    <source>
        <dbReference type="PROSITE" id="PS01031"/>
    </source>
</evidence>
<sequence>MFPIRSYDPFVNHPFRLFNQNFGTGLLDYDLPSIAYPNWALDHPRRLHTPQQSGFSEVQCTKDKFEVKLDVHQFKPEEVQVTTVDNYVVVEGKHEEKEDPHGFISRQFKRRYLLPENGMMEKVVCNLSSDGVLVITVPRLEAITEGKEKVVAINQTGVPALTNTCAKKGCNKAAAGGDGCGEKKN</sequence>
<dbReference type="Pfam" id="PF00525">
    <property type="entry name" value="Crystallin"/>
    <property type="match status" value="1"/>
</dbReference>
<keyword evidence="1" id="KW-0346">Stress response</keyword>
<dbReference type="InterPro" id="IPR002068">
    <property type="entry name" value="A-crystallin/Hsp20_dom"/>
</dbReference>
<dbReference type="OMA" id="KDQHGYI"/>
<feature type="domain" description="SHSP" evidence="4">
    <location>
        <begin position="46"/>
        <end position="154"/>
    </location>
</feature>
<comment type="similarity">
    <text evidence="2 3">Belongs to the small heat shock protein (HSP20) family.</text>
</comment>
<dbReference type="GO" id="GO:0042026">
    <property type="term" value="P:protein refolding"/>
    <property type="evidence" value="ECO:0007669"/>
    <property type="project" value="TreeGrafter"/>
</dbReference>
<dbReference type="PANTHER" id="PTHR45640:SF13">
    <property type="entry name" value="HEAT SHOCK PROTEIN 22-RELATED"/>
    <property type="match status" value="1"/>
</dbReference>
<dbReference type="InterPro" id="IPR003090">
    <property type="entry name" value="Alpha-crystallin_N"/>
</dbReference>